<dbReference type="PANTHER" id="PTHR38451:SF1">
    <property type="entry name" value="TRNA (ADENINE(22)-N(1))-METHYLTRANSFERASE"/>
    <property type="match status" value="1"/>
</dbReference>
<evidence type="ECO:0000313" key="1">
    <source>
        <dbReference type="EMBL" id="DAD96111.1"/>
    </source>
</evidence>
<reference evidence="1" key="1">
    <citation type="journal article" date="2021" name="Proc. Natl. Acad. Sci. U.S.A.">
        <title>A Catalog of Tens of Thousands of Viruses from Human Metagenomes Reveals Hidden Associations with Chronic Diseases.</title>
        <authorList>
            <person name="Tisza M.J."/>
            <person name="Buck C.B."/>
        </authorList>
    </citation>
    <scope>NUCLEOTIDE SEQUENCE</scope>
    <source>
        <strain evidence="1">Ct2th6</strain>
    </source>
</reference>
<name>A0A8S5NP16_9CAUD</name>
<dbReference type="InterPro" id="IPR006901">
    <property type="entry name" value="TrmK"/>
</dbReference>
<dbReference type="Pfam" id="PF12847">
    <property type="entry name" value="Methyltransf_18"/>
    <property type="match status" value="1"/>
</dbReference>
<dbReference type="PIRSF" id="PIRSF018637">
    <property type="entry name" value="TrmK"/>
    <property type="match status" value="1"/>
</dbReference>
<organism evidence="1">
    <name type="scientific">Myoviridae sp. ct2th6</name>
    <dbReference type="NCBI Taxonomy" id="2826606"/>
    <lineage>
        <taxon>Viruses</taxon>
        <taxon>Duplodnaviria</taxon>
        <taxon>Heunggongvirae</taxon>
        <taxon>Uroviricota</taxon>
        <taxon>Caudoviricetes</taxon>
    </lineage>
</organism>
<keyword evidence="1" id="KW-0808">Transferase</keyword>
<dbReference type="EMBL" id="BK015209">
    <property type="protein sequence ID" value="DAD96111.1"/>
    <property type="molecule type" value="Genomic_DNA"/>
</dbReference>
<keyword evidence="1" id="KW-0489">Methyltransferase</keyword>
<sequence length="226" mass="25157">MKLTNRLQAAADLVPVCESMADIGTDHGYLPIYLVQEGRARRAIACDVNDGPLTRAREDVSSSGLSRQIGLRLGGGLAPLGKGEVDGVTICGMGGLLMRDILVENEEKAQALSWLVLQPQGHVAELRQFLCRHHFRIEKEVLSLDGGQLYELMLVRPGEMEELPMLQAEIGATAAYRKDPLFKTHIERLIRKRRIVIEGAKDSKSERHRLSREKALEEVSILEELL</sequence>
<dbReference type="PANTHER" id="PTHR38451">
    <property type="entry name" value="TRNA (ADENINE(22)-N(1))-METHYLTRANSFERASE"/>
    <property type="match status" value="1"/>
</dbReference>
<dbReference type="GO" id="GO:0160105">
    <property type="term" value="F:tRNA (adenine(22)-N1)-methyltransferase activity"/>
    <property type="evidence" value="ECO:0007669"/>
    <property type="project" value="InterPro"/>
</dbReference>
<protein>
    <submittedName>
        <fullName evidence="1">Methyltransferase domain</fullName>
    </submittedName>
</protein>
<dbReference type="GO" id="GO:0032259">
    <property type="term" value="P:methylation"/>
    <property type="evidence" value="ECO:0007669"/>
    <property type="project" value="UniProtKB-KW"/>
</dbReference>
<dbReference type="Gene3D" id="3.40.50.150">
    <property type="entry name" value="Vaccinia Virus protein VP39"/>
    <property type="match status" value="1"/>
</dbReference>
<dbReference type="InterPro" id="IPR029063">
    <property type="entry name" value="SAM-dependent_MTases_sf"/>
</dbReference>
<dbReference type="SUPFAM" id="SSF53335">
    <property type="entry name" value="S-adenosyl-L-methionine-dependent methyltransferases"/>
    <property type="match status" value="1"/>
</dbReference>
<proteinExistence type="predicted"/>
<accession>A0A8S5NP16</accession>